<gene>
    <name evidence="8" type="ORF">AMTR_s00066p00056580</name>
</gene>
<dbReference type="InterPro" id="IPR013057">
    <property type="entry name" value="AA_transpt_TM"/>
</dbReference>
<feature type="transmembrane region" description="Helical" evidence="6">
    <location>
        <begin position="107"/>
        <end position="128"/>
    </location>
</feature>
<feature type="transmembrane region" description="Helical" evidence="6">
    <location>
        <begin position="76"/>
        <end position="95"/>
    </location>
</feature>
<dbReference type="PANTHER" id="PTHR22950:SF696">
    <property type="entry name" value="AMINO ACID TRANSPORTER TRANSMEMBRANE DOMAIN-CONTAINING PROTEIN"/>
    <property type="match status" value="1"/>
</dbReference>
<dbReference type="KEGG" id="atr:18448524"/>
<evidence type="ECO:0000313" key="9">
    <source>
        <dbReference type="Proteomes" id="UP000017836"/>
    </source>
</evidence>
<feature type="transmembrane region" description="Helical" evidence="6">
    <location>
        <begin position="219"/>
        <end position="242"/>
    </location>
</feature>
<dbReference type="Pfam" id="PF01490">
    <property type="entry name" value="Aa_trans"/>
    <property type="match status" value="1"/>
</dbReference>
<accession>U5DC69</accession>
<dbReference type="GO" id="GO:0031090">
    <property type="term" value="C:organelle membrane"/>
    <property type="evidence" value="ECO:0007669"/>
    <property type="project" value="UniProtKB-ARBA"/>
</dbReference>
<feature type="transmembrane region" description="Helical" evidence="6">
    <location>
        <begin position="333"/>
        <end position="352"/>
    </location>
</feature>
<keyword evidence="4 6" id="KW-1133">Transmembrane helix</keyword>
<evidence type="ECO:0000256" key="4">
    <source>
        <dbReference type="ARBA" id="ARBA00022989"/>
    </source>
</evidence>
<evidence type="ECO:0000256" key="1">
    <source>
        <dbReference type="ARBA" id="ARBA00004141"/>
    </source>
</evidence>
<dbReference type="HOGENOM" id="CLU_009646_1_1_1"/>
<keyword evidence="9" id="KW-1185">Reference proteome</keyword>
<dbReference type="GO" id="GO:0015171">
    <property type="term" value="F:amino acid transmembrane transporter activity"/>
    <property type="evidence" value="ECO:0000318"/>
    <property type="project" value="GO_Central"/>
</dbReference>
<evidence type="ECO:0000256" key="2">
    <source>
        <dbReference type="ARBA" id="ARBA00022692"/>
    </source>
</evidence>
<organism evidence="8 9">
    <name type="scientific">Amborella trichopoda</name>
    <dbReference type="NCBI Taxonomy" id="13333"/>
    <lineage>
        <taxon>Eukaryota</taxon>
        <taxon>Viridiplantae</taxon>
        <taxon>Streptophyta</taxon>
        <taxon>Embryophyta</taxon>
        <taxon>Tracheophyta</taxon>
        <taxon>Spermatophyta</taxon>
        <taxon>Magnoliopsida</taxon>
        <taxon>Amborellales</taxon>
        <taxon>Amborellaceae</taxon>
        <taxon>Amborella</taxon>
    </lineage>
</organism>
<dbReference type="AlphaFoldDB" id="U5DC69"/>
<dbReference type="OrthoDB" id="1908857at2759"/>
<feature type="transmembrane region" description="Helical" evidence="6">
    <location>
        <begin position="190"/>
        <end position="212"/>
    </location>
</feature>
<keyword evidence="5 6" id="KW-0472">Membrane</keyword>
<keyword evidence="2 6" id="KW-0812">Transmembrane</keyword>
<reference evidence="9" key="1">
    <citation type="journal article" date="2013" name="Science">
        <title>The Amborella genome and the evolution of flowering plants.</title>
        <authorList>
            <consortium name="Amborella Genome Project"/>
        </authorList>
    </citation>
    <scope>NUCLEOTIDE SEQUENCE [LARGE SCALE GENOMIC DNA]</scope>
</reference>
<proteinExistence type="predicted"/>
<evidence type="ECO:0000256" key="5">
    <source>
        <dbReference type="ARBA" id="ARBA00023136"/>
    </source>
</evidence>
<dbReference type="Proteomes" id="UP000017836">
    <property type="component" value="Unassembled WGS sequence"/>
</dbReference>
<keyword evidence="3" id="KW-0813">Transport</keyword>
<dbReference type="EMBL" id="KI392060">
    <property type="protein sequence ID" value="ERN20114.1"/>
    <property type="molecule type" value="Genomic_DNA"/>
</dbReference>
<dbReference type="GO" id="GO:0016020">
    <property type="term" value="C:membrane"/>
    <property type="evidence" value="ECO:0000318"/>
    <property type="project" value="GO_Central"/>
</dbReference>
<name>U5DC69_AMBTC</name>
<protein>
    <recommendedName>
        <fullName evidence="7">Amino acid transporter transmembrane domain-containing protein</fullName>
    </recommendedName>
</protein>
<dbReference type="PANTHER" id="PTHR22950">
    <property type="entry name" value="AMINO ACID TRANSPORTER"/>
    <property type="match status" value="1"/>
</dbReference>
<keyword evidence="3" id="KW-0029">Amino-acid transport</keyword>
<feature type="transmembrane region" description="Helical" evidence="6">
    <location>
        <begin position="262"/>
        <end position="281"/>
    </location>
</feature>
<feature type="transmembrane region" description="Helical" evidence="6">
    <location>
        <begin position="373"/>
        <end position="396"/>
    </location>
</feature>
<feature type="transmembrane region" description="Helical" evidence="6">
    <location>
        <begin position="149"/>
        <end position="170"/>
    </location>
</feature>
<feature type="transmembrane region" description="Helical" evidence="6">
    <location>
        <begin position="435"/>
        <end position="456"/>
    </location>
</feature>
<evidence type="ECO:0000256" key="3">
    <source>
        <dbReference type="ARBA" id="ARBA00022970"/>
    </source>
</evidence>
<feature type="domain" description="Amino acid transporter transmembrane" evidence="7">
    <location>
        <begin position="73"/>
        <end position="456"/>
    </location>
</feature>
<feature type="transmembrane region" description="Helical" evidence="6">
    <location>
        <begin position="402"/>
        <end position="423"/>
    </location>
</feature>
<comment type="subcellular location">
    <subcellularLocation>
        <location evidence="1">Membrane</location>
        <topology evidence="1">Multi-pass membrane protein</topology>
    </subcellularLocation>
</comment>
<dbReference type="OMA" id="AICYTVC"/>
<evidence type="ECO:0000256" key="6">
    <source>
        <dbReference type="SAM" id="Phobius"/>
    </source>
</evidence>
<feature type="transmembrane region" description="Helical" evidence="6">
    <location>
        <begin position="293"/>
        <end position="313"/>
    </location>
</feature>
<dbReference type="Gramene" id="ERN20114">
    <property type="protein sequence ID" value="ERN20114"/>
    <property type="gene ID" value="AMTR_s00066p00056580"/>
</dbReference>
<sequence>MAGRLSCLDSHSNQVASESAHGGQLLESKSKRCDSCVEKNQLCKCGSKEGEYVSSNLKGKVGVSGVRHHLKASSSFLHSVINMVGMLIGLGQLSTPYALEKGGWSSIFLLIGFGIICTYGAHVMGRCLDENPNSKNFQDIGDHAFGKKGRIVVAAIIYLEIFLTLVNYTISLGDNLGTIFINKSIGVAAYVHLSPTHFLTVLAVLMALPSLWLSDLSSISFLSSGGIVMSLLLFTTIGWTAALGGSAVNQRIPPLQLHNIPGISGLYMFSYAGHVVFPNIYRAMKDPSKFTKVAIVSFTVVTSLYTAIAFTGAKLFGPGINPQVTLSMPRDNVMTKIALWATVITPMTKYALEFSPIALQIENKLPSTLGPRLRMVIRASIGSMILLLILLLALIFPYFSDVLGFTGSLLCVFVSIIFPCAFYTKIFRSQLSKPIVALNLLFITIGAFFGVVGTIASGKSLLLNISQGSSTK</sequence>
<dbReference type="GO" id="GO:0003333">
    <property type="term" value="P:amino acid transmembrane transport"/>
    <property type="evidence" value="ECO:0000318"/>
    <property type="project" value="GO_Central"/>
</dbReference>
<dbReference type="eggNOG" id="KOG1303">
    <property type="taxonomic scope" value="Eukaryota"/>
</dbReference>
<evidence type="ECO:0000313" key="8">
    <source>
        <dbReference type="EMBL" id="ERN20114.1"/>
    </source>
</evidence>
<evidence type="ECO:0000259" key="7">
    <source>
        <dbReference type="Pfam" id="PF01490"/>
    </source>
</evidence>